<evidence type="ECO:0000313" key="2">
    <source>
        <dbReference type="Proteomes" id="UP000663881"/>
    </source>
</evidence>
<name>A0A820NGV3_9BILA</name>
<sequence length="26" mass="3130">AVIIIYSFKLWYIIIKNQKPSGHQRI</sequence>
<dbReference type="EMBL" id="CAJOAY010026133">
    <property type="protein sequence ID" value="CAF4388567.1"/>
    <property type="molecule type" value="Genomic_DNA"/>
</dbReference>
<accession>A0A820NGV3</accession>
<organism evidence="1 2">
    <name type="scientific">Adineta steineri</name>
    <dbReference type="NCBI Taxonomy" id="433720"/>
    <lineage>
        <taxon>Eukaryota</taxon>
        <taxon>Metazoa</taxon>
        <taxon>Spiralia</taxon>
        <taxon>Gnathifera</taxon>
        <taxon>Rotifera</taxon>
        <taxon>Eurotatoria</taxon>
        <taxon>Bdelloidea</taxon>
        <taxon>Adinetida</taxon>
        <taxon>Adinetidae</taxon>
        <taxon>Adineta</taxon>
    </lineage>
</organism>
<feature type="non-terminal residue" evidence="1">
    <location>
        <position position="1"/>
    </location>
</feature>
<evidence type="ECO:0000313" key="1">
    <source>
        <dbReference type="EMBL" id="CAF4388567.1"/>
    </source>
</evidence>
<protein>
    <submittedName>
        <fullName evidence="1">Uncharacterized protein</fullName>
    </submittedName>
</protein>
<gene>
    <name evidence="1" type="ORF">OKA104_LOCUS50748</name>
</gene>
<dbReference type="AlphaFoldDB" id="A0A820NGV3"/>
<comment type="caution">
    <text evidence="1">The sequence shown here is derived from an EMBL/GenBank/DDBJ whole genome shotgun (WGS) entry which is preliminary data.</text>
</comment>
<reference evidence="1" key="1">
    <citation type="submission" date="2021-02" db="EMBL/GenBank/DDBJ databases">
        <authorList>
            <person name="Nowell W R."/>
        </authorList>
    </citation>
    <scope>NUCLEOTIDE SEQUENCE</scope>
</reference>
<dbReference type="Proteomes" id="UP000663881">
    <property type="component" value="Unassembled WGS sequence"/>
</dbReference>
<proteinExistence type="predicted"/>